<dbReference type="Gene3D" id="2.60.40.10">
    <property type="entry name" value="Immunoglobulins"/>
    <property type="match status" value="2"/>
</dbReference>
<keyword evidence="2" id="KW-0472">Membrane</keyword>
<feature type="region of interest" description="Disordered" evidence="1">
    <location>
        <begin position="1495"/>
        <end position="1522"/>
    </location>
</feature>
<dbReference type="InterPro" id="IPR026453">
    <property type="entry name" value="PGF_pre_PGF"/>
</dbReference>
<feature type="compositionally biased region" description="Low complexity" evidence="1">
    <location>
        <begin position="1506"/>
        <end position="1520"/>
    </location>
</feature>
<feature type="compositionally biased region" description="Polar residues" evidence="1">
    <location>
        <begin position="1495"/>
        <end position="1505"/>
    </location>
</feature>
<feature type="compositionally biased region" description="Acidic residues" evidence="1">
    <location>
        <begin position="1701"/>
        <end position="1718"/>
    </location>
</feature>
<keyword evidence="2" id="KW-0812">Transmembrane</keyword>
<comment type="caution">
    <text evidence="3">The sequence shown here is derived from an EMBL/GenBank/DDBJ whole genome shotgun (WGS) entry which is preliminary data.</text>
</comment>
<name>W9DQP5_METTI</name>
<evidence type="ECO:0000313" key="4">
    <source>
        <dbReference type="Proteomes" id="UP000019483"/>
    </source>
</evidence>
<dbReference type="NCBIfam" id="TIGR04213">
    <property type="entry name" value="PGF_pre_PGF"/>
    <property type="match status" value="1"/>
</dbReference>
<evidence type="ECO:0000256" key="1">
    <source>
        <dbReference type="SAM" id="MobiDB-lite"/>
    </source>
</evidence>
<accession>W9DQP5</accession>
<keyword evidence="2" id="KW-1133">Transmembrane helix</keyword>
<evidence type="ECO:0008006" key="5">
    <source>
        <dbReference type="Google" id="ProtNLM"/>
    </source>
</evidence>
<dbReference type="InterPro" id="IPR013783">
    <property type="entry name" value="Ig-like_fold"/>
</dbReference>
<dbReference type="EMBL" id="AZAJ01000001">
    <property type="protein sequence ID" value="ETA67863.1"/>
    <property type="molecule type" value="Genomic_DNA"/>
</dbReference>
<proteinExistence type="predicted"/>
<organism evidence="3 4">
    <name type="scientific">Methanolobus tindarius DSM 2278</name>
    <dbReference type="NCBI Taxonomy" id="1090322"/>
    <lineage>
        <taxon>Archaea</taxon>
        <taxon>Methanobacteriati</taxon>
        <taxon>Methanobacteriota</taxon>
        <taxon>Stenosarchaea group</taxon>
        <taxon>Methanomicrobia</taxon>
        <taxon>Methanosarcinales</taxon>
        <taxon>Methanosarcinaceae</taxon>
        <taxon>Methanolobus</taxon>
    </lineage>
</organism>
<dbReference type="Proteomes" id="UP000019483">
    <property type="component" value="Unassembled WGS sequence"/>
</dbReference>
<feature type="compositionally biased region" description="Low complexity" evidence="1">
    <location>
        <begin position="1691"/>
        <end position="1700"/>
    </location>
</feature>
<feature type="transmembrane region" description="Helical" evidence="2">
    <location>
        <begin position="1723"/>
        <end position="1741"/>
    </location>
</feature>
<reference evidence="3 4" key="1">
    <citation type="submission" date="2013-08" db="EMBL/GenBank/DDBJ databases">
        <authorList>
            <consortium name="DOE Joint Genome Institute"/>
            <person name="Eisen J."/>
            <person name="Huntemann M."/>
            <person name="Han J."/>
            <person name="Chen A."/>
            <person name="Kyrpides N."/>
            <person name="Mavromatis K."/>
            <person name="Markowitz V."/>
            <person name="Palaniappan K."/>
            <person name="Ivanova N."/>
            <person name="Schaumberg A."/>
            <person name="Pati A."/>
            <person name="Liolios K."/>
            <person name="Nordberg H.P."/>
            <person name="Cantor M.N."/>
            <person name="Hua S.X."/>
            <person name="Woyke T."/>
        </authorList>
    </citation>
    <scope>NUCLEOTIDE SEQUENCE [LARGE SCALE GENOMIC DNA]</scope>
    <source>
        <strain evidence="3 4">DSM 2278</strain>
    </source>
</reference>
<evidence type="ECO:0000256" key="2">
    <source>
        <dbReference type="SAM" id="Phobius"/>
    </source>
</evidence>
<keyword evidence="4" id="KW-1185">Reference proteome</keyword>
<gene>
    <name evidence="3" type="ORF">MettiDRAFT_1300</name>
</gene>
<protein>
    <recommendedName>
        <fullName evidence="5">PGF-pre-PGF domain-containing protein</fullName>
    </recommendedName>
</protein>
<feature type="region of interest" description="Disordered" evidence="1">
    <location>
        <begin position="1688"/>
        <end position="1724"/>
    </location>
</feature>
<sequence>MIKEETKRKKLILQLGLVLILVLLTVISASAAITPAGNGVVTIYGDNTTEHNVPTYLNFTATEDAGDITSLNITCPGDILLSNGSVTLTGFENVSASNITINSNVVTISNGSSIIVPQGTEFSINFSDSDVLFGVNLDNVTYTFNVNTSVTTTNVPIYLTVDGEPSVVPVNYTQSSTTWTKNGTTLMFNASITDDVSGVQNATVDITSINASAGIIDLYNTFSDYWTNNSFMVNAVDGEYNLPVTSYDNASLVNNSVNFTVWVDNTEPTITLNTYGDTATWVSNGTTISLNATVDDGSGSGVMSVSVGGGAINNSLGPVSMTYDGTYWINNTIIVASSSQGAVYVPITATDNVSNVNSTVNFTVWVDNIEPNVIAISPVSTDSWVNNGSVLYLNVSASDPGNSNASNISSVTVDVSSVNSSTTATLSNVGGTDYWINNSLLVFSSAEGSIDLQIGASDNASNVNNSVNLTLKVDNTNPVVSNESVAYTSGFNAVNSSGTVLLNFTATDATSGLNTSAVMINVSNLNNSLTWETMSSAGGNNFTLSVIVDNSSTGTAVVPISVADNATNTNTSQSISVVLDNSGPAVTGITPDGSQWLTNGSTIDINVSSTDIGDAGVQNLMVDVSSANATGTANLANLAGDYWTNSSLTVLTSNEGIINLTVSAYDNLSNLNNSVNLTIKVDNSAPVFTTNESVYPGGMNAINNGGIVTLNVTVTDAYSGVNASTVMVNASGINSSLDWVTMNPANGDNYTLDVIVNTSSSGTVVLPVRAADNLSMWNTSASISVEIDVAEPTVTPVSPVSSMWFKDGDVLDLNVTIIDTGTGVKNATVALNNVNSTITTAILEHAGSNYWVNNSLIVDSSSEGTINLSVVTYDNATNVNNSVNMTINVDNTIPTVSNELAAYPSGLNVVKSGGTVLLNFTATDATSGLNASAVMINVSNLNSSLTWETMSSAGADNFTLSVIVDNSSTGTAVVPVSVADNSTNMNTSQSISVVLDNSEPLVTGITPDGSQWVTNSSSIDLNVSSTDVGSAGMSSVTVDTSDVSAASTAVLANSAGNYWTNSSLTVLTSNEGTINLTVSSYDNISNVNNSVNLTLKVDNSAPVFTNVEAVYLAGMTGVRNGGIVTLNATVTDAYSGLNASTVMVNASNINSSLDWVTMTSAGGDDFTLTVLVNTSSSGTLSLPVKAADNMSLWNTSASISVEVDGTDPAVTAISPTGSQWFKDGDTLDLNTTIVDSGTGVKNATVTLNGVNASTFAILEYAGSNYWINNSLIVDSSSEGTINLTVVAYDNVSNFDNSVNLSIKVDNTEPLVLDAQTEYATGYTAVNNGSTITLNATISDALSGVSSVMSIDNVSSISTSDNVTLTQVSSTDYWKYSNLEIAGAEGTYLLNVTASDEAGNVNSSSSATFEVIIDNTDPVIYNLTLSTESPGSYGESINVSVNVSDAGSGIKSVTAAGTALTDQGSNIWNGTISAGYGANTVTVVATDNASNAVTNTSLSYTGPTAPSSSSSSSSSSDGMSSTTREAFLASRNTYEGAKIVTQDSSGKVLSDPVKVVSVQLTRTEVTGVEVESEVDIEKISVSVQKLDSKPDNIPGSAPGNVHSYLNIEVSELDSENIAGASITFKVEKSWLEENGISTDDVVLSHYTGSAWDQLETSVSSDDGEYVYYVAKTPGFSTFAISTRSDSEAEFVSSGDSTGSDADSGEMESEAADEMPDTEEDKGTPGFGILLGIMGVSMVAALIRQKNRN</sequence>
<evidence type="ECO:0000313" key="3">
    <source>
        <dbReference type="EMBL" id="ETA67863.1"/>
    </source>
</evidence>
<dbReference type="STRING" id="1090322.MettiDRAFT_1300"/>